<dbReference type="PANTHER" id="PTHR46426">
    <property type="entry name" value="PROTEIN DISULFIDE-ISOMERASE TMX3"/>
    <property type="match status" value="1"/>
</dbReference>
<dbReference type="PRINTS" id="PR00421">
    <property type="entry name" value="THIOREDOXIN"/>
</dbReference>
<evidence type="ECO:0000313" key="8">
    <source>
        <dbReference type="Proteomes" id="UP000887577"/>
    </source>
</evidence>
<accession>A0A914Z580</accession>
<sequence>MKIVLISGLLAVLALTDIISAAKIPSNVLDLNDKFMDVMNEGLWFVKFYAPWCAHCKRIAPVWEHVGHALADMNSPVRIGKIDCTRFTAVANSLRINGYPTIMFFRNGNRIPYEGERKKEAILDFLIKSSGPVVAPLDTAVKYSELRKTSDKDPFFVYINSAESTDSSSEDQLFKSYEAAAEKLFTESRFFRSKSLTPFPASVVLPQKPAILVFKDGKHYIYDEKKNPDLAAWIESERWPLMTAITPANIHALGKADKKLVLIVSDLLDRSNLSSPIGKYFKLAKEAANLCQQDEDLHSKFQFGLFGFPLIPDI</sequence>
<dbReference type="Proteomes" id="UP000887577">
    <property type="component" value="Unplaced"/>
</dbReference>
<keyword evidence="3" id="KW-1133">Transmembrane helix</keyword>
<evidence type="ECO:0000256" key="1">
    <source>
        <dbReference type="ARBA" id="ARBA00004389"/>
    </source>
</evidence>
<feature type="signal peptide" evidence="6">
    <location>
        <begin position="1"/>
        <end position="21"/>
    </location>
</feature>
<keyword evidence="6" id="KW-0732">Signal</keyword>
<proteinExistence type="predicted"/>
<name>A0A914Z580_9BILA</name>
<dbReference type="GO" id="GO:0005789">
    <property type="term" value="C:endoplasmic reticulum membrane"/>
    <property type="evidence" value="ECO:0007669"/>
    <property type="project" value="UniProtKB-SubCell"/>
</dbReference>
<dbReference type="SUPFAM" id="SSF52833">
    <property type="entry name" value="Thioredoxin-like"/>
    <property type="match status" value="1"/>
</dbReference>
<comment type="subcellular location">
    <subcellularLocation>
        <location evidence="1">Endoplasmic reticulum membrane</location>
        <topology evidence="1">Single-pass membrane protein</topology>
    </subcellularLocation>
</comment>
<dbReference type="PANTHER" id="PTHR46426:SF1">
    <property type="entry name" value="PROTEIN DISULFIDE-ISOMERASE TMX3"/>
    <property type="match status" value="1"/>
</dbReference>
<dbReference type="PROSITE" id="PS51352">
    <property type="entry name" value="THIOREDOXIN_2"/>
    <property type="match status" value="1"/>
</dbReference>
<keyword evidence="4" id="KW-0472">Membrane</keyword>
<dbReference type="Gene3D" id="3.40.30.10">
    <property type="entry name" value="Glutaredoxin"/>
    <property type="match status" value="1"/>
</dbReference>
<dbReference type="WBParaSite" id="PSU_v2.g705.t1">
    <property type="protein sequence ID" value="PSU_v2.g705.t1"/>
    <property type="gene ID" value="PSU_v2.g705"/>
</dbReference>
<dbReference type="PROSITE" id="PS00194">
    <property type="entry name" value="THIOREDOXIN_1"/>
    <property type="match status" value="1"/>
</dbReference>
<dbReference type="Pfam" id="PF00085">
    <property type="entry name" value="Thioredoxin"/>
    <property type="match status" value="1"/>
</dbReference>
<dbReference type="InterPro" id="IPR036249">
    <property type="entry name" value="Thioredoxin-like_sf"/>
</dbReference>
<dbReference type="Pfam" id="PF13848">
    <property type="entry name" value="Thioredoxin_6"/>
    <property type="match status" value="1"/>
</dbReference>
<dbReference type="InterPro" id="IPR052250">
    <property type="entry name" value="PDI_TMX3"/>
</dbReference>
<evidence type="ECO:0000313" key="9">
    <source>
        <dbReference type="WBParaSite" id="PSU_v2.g705.t1"/>
    </source>
</evidence>
<keyword evidence="2" id="KW-0812">Transmembrane</keyword>
<feature type="chain" id="PRO_5037826478" evidence="6">
    <location>
        <begin position="22"/>
        <end position="314"/>
    </location>
</feature>
<evidence type="ECO:0000256" key="4">
    <source>
        <dbReference type="ARBA" id="ARBA00023136"/>
    </source>
</evidence>
<dbReference type="AlphaFoldDB" id="A0A914Z580"/>
<dbReference type="InterPro" id="IPR017937">
    <property type="entry name" value="Thioredoxin_CS"/>
</dbReference>
<keyword evidence="8" id="KW-1185">Reference proteome</keyword>
<comment type="function">
    <text evidence="5">Probable disulfide isomerase, which participates in the folding of proteins containing disulfide bonds. May act as a dithiol oxidase. Acts as a regulator of endoplasmic reticulum-mitochondria contact sites via its ability to regulate redox signals.</text>
</comment>
<organism evidence="8 9">
    <name type="scientific">Panagrolaimus superbus</name>
    <dbReference type="NCBI Taxonomy" id="310955"/>
    <lineage>
        <taxon>Eukaryota</taxon>
        <taxon>Metazoa</taxon>
        <taxon>Ecdysozoa</taxon>
        <taxon>Nematoda</taxon>
        <taxon>Chromadorea</taxon>
        <taxon>Rhabditida</taxon>
        <taxon>Tylenchina</taxon>
        <taxon>Panagrolaimomorpha</taxon>
        <taxon>Panagrolaimoidea</taxon>
        <taxon>Panagrolaimidae</taxon>
        <taxon>Panagrolaimus</taxon>
    </lineage>
</organism>
<evidence type="ECO:0000256" key="5">
    <source>
        <dbReference type="ARBA" id="ARBA00045246"/>
    </source>
</evidence>
<evidence type="ECO:0000256" key="6">
    <source>
        <dbReference type="SAM" id="SignalP"/>
    </source>
</evidence>
<reference evidence="9" key="1">
    <citation type="submission" date="2022-11" db="UniProtKB">
        <authorList>
            <consortium name="WormBaseParasite"/>
        </authorList>
    </citation>
    <scope>IDENTIFICATION</scope>
</reference>
<evidence type="ECO:0000259" key="7">
    <source>
        <dbReference type="PROSITE" id="PS51352"/>
    </source>
</evidence>
<dbReference type="InterPro" id="IPR013766">
    <property type="entry name" value="Thioredoxin_domain"/>
</dbReference>
<evidence type="ECO:0000256" key="2">
    <source>
        <dbReference type="ARBA" id="ARBA00022692"/>
    </source>
</evidence>
<protein>
    <submittedName>
        <fullName evidence="9">Thioredoxin domain-containing protein</fullName>
    </submittedName>
</protein>
<feature type="domain" description="Thioredoxin" evidence="7">
    <location>
        <begin position="4"/>
        <end position="131"/>
    </location>
</feature>
<evidence type="ECO:0000256" key="3">
    <source>
        <dbReference type="ARBA" id="ARBA00022989"/>
    </source>
</evidence>